<accession>A0A915KD19</accession>
<dbReference type="AlphaFoldDB" id="A0A915KD19"/>
<organism evidence="1 2">
    <name type="scientific">Romanomermis culicivorax</name>
    <name type="common">Nematode worm</name>
    <dbReference type="NCBI Taxonomy" id="13658"/>
    <lineage>
        <taxon>Eukaryota</taxon>
        <taxon>Metazoa</taxon>
        <taxon>Ecdysozoa</taxon>
        <taxon>Nematoda</taxon>
        <taxon>Enoplea</taxon>
        <taxon>Dorylaimia</taxon>
        <taxon>Mermithida</taxon>
        <taxon>Mermithoidea</taxon>
        <taxon>Mermithidae</taxon>
        <taxon>Romanomermis</taxon>
    </lineage>
</organism>
<sequence length="65" mass="7924">MTLEIWGHSIPRKKERLFSRQIIKFPATNKQRKIFIVLCVEWRREKNDPDILFLEDTRPAKIEMI</sequence>
<name>A0A915KD19_ROMCU</name>
<keyword evidence="1" id="KW-1185">Reference proteome</keyword>
<evidence type="ECO:0000313" key="1">
    <source>
        <dbReference type="Proteomes" id="UP000887565"/>
    </source>
</evidence>
<protein>
    <submittedName>
        <fullName evidence="2">Uncharacterized protein</fullName>
    </submittedName>
</protein>
<dbReference type="Proteomes" id="UP000887565">
    <property type="component" value="Unplaced"/>
</dbReference>
<reference evidence="2" key="1">
    <citation type="submission" date="2022-11" db="UniProtKB">
        <authorList>
            <consortium name="WormBaseParasite"/>
        </authorList>
    </citation>
    <scope>IDENTIFICATION</scope>
</reference>
<proteinExistence type="predicted"/>
<dbReference type="WBParaSite" id="nRc.2.0.1.t36275-RA">
    <property type="protein sequence ID" value="nRc.2.0.1.t36275-RA"/>
    <property type="gene ID" value="nRc.2.0.1.g36275"/>
</dbReference>
<evidence type="ECO:0000313" key="2">
    <source>
        <dbReference type="WBParaSite" id="nRc.2.0.1.t36275-RA"/>
    </source>
</evidence>